<dbReference type="EMBL" id="CAKMRJ010005412">
    <property type="protein sequence ID" value="CAH1441105.1"/>
    <property type="molecule type" value="Genomic_DNA"/>
</dbReference>
<feature type="compositionally biased region" description="Acidic residues" evidence="1">
    <location>
        <begin position="14"/>
        <end position="31"/>
    </location>
</feature>
<name>A0AAU9NU18_9ASTR</name>
<dbReference type="Proteomes" id="UP001157418">
    <property type="component" value="Unassembled WGS sequence"/>
</dbReference>
<feature type="region of interest" description="Disordered" evidence="1">
    <location>
        <begin position="116"/>
        <end position="171"/>
    </location>
</feature>
<sequence>MYKPMFHWIKMEEPEVEDDTNSNEDQDDDSLLVDKEGWDHEVDDENVFMKRERASIQHKDRFLNKLCPDVEEEEVLNVEQLPPIYHVHNFEQRWDQMAPVLGDPILGSLTPVPIPTPRSTSATPAPIPTPRSTSLIPTPIPTPRSTSSTPAPILTPRSTSATPISTSTTPRSTYAGLVRSEVQVRKRRASERIIKQCLRKRVMYVDGSGCSSGNM</sequence>
<organism evidence="2 3">
    <name type="scientific">Lactuca virosa</name>
    <dbReference type="NCBI Taxonomy" id="75947"/>
    <lineage>
        <taxon>Eukaryota</taxon>
        <taxon>Viridiplantae</taxon>
        <taxon>Streptophyta</taxon>
        <taxon>Embryophyta</taxon>
        <taxon>Tracheophyta</taxon>
        <taxon>Spermatophyta</taxon>
        <taxon>Magnoliopsida</taxon>
        <taxon>eudicotyledons</taxon>
        <taxon>Gunneridae</taxon>
        <taxon>Pentapetalae</taxon>
        <taxon>asterids</taxon>
        <taxon>campanulids</taxon>
        <taxon>Asterales</taxon>
        <taxon>Asteraceae</taxon>
        <taxon>Cichorioideae</taxon>
        <taxon>Cichorieae</taxon>
        <taxon>Lactucinae</taxon>
        <taxon>Lactuca</taxon>
    </lineage>
</organism>
<evidence type="ECO:0000313" key="3">
    <source>
        <dbReference type="Proteomes" id="UP001157418"/>
    </source>
</evidence>
<evidence type="ECO:0000313" key="2">
    <source>
        <dbReference type="EMBL" id="CAH1441105.1"/>
    </source>
</evidence>
<proteinExistence type="predicted"/>
<feature type="region of interest" description="Disordered" evidence="1">
    <location>
        <begin position="1"/>
        <end position="37"/>
    </location>
</feature>
<gene>
    <name evidence="2" type="ORF">LVIROSA_LOCUS27192</name>
</gene>
<keyword evidence="3" id="KW-1185">Reference proteome</keyword>
<reference evidence="2 3" key="1">
    <citation type="submission" date="2022-01" db="EMBL/GenBank/DDBJ databases">
        <authorList>
            <person name="Xiong W."/>
            <person name="Schranz E."/>
        </authorList>
    </citation>
    <scope>NUCLEOTIDE SEQUENCE [LARGE SCALE GENOMIC DNA]</scope>
</reference>
<feature type="compositionally biased region" description="Low complexity" evidence="1">
    <location>
        <begin position="117"/>
        <end position="171"/>
    </location>
</feature>
<accession>A0AAU9NU18</accession>
<protein>
    <submittedName>
        <fullName evidence="2">Uncharacterized protein</fullName>
    </submittedName>
</protein>
<dbReference type="AlphaFoldDB" id="A0AAU9NU18"/>
<evidence type="ECO:0000256" key="1">
    <source>
        <dbReference type="SAM" id="MobiDB-lite"/>
    </source>
</evidence>
<comment type="caution">
    <text evidence="2">The sequence shown here is derived from an EMBL/GenBank/DDBJ whole genome shotgun (WGS) entry which is preliminary data.</text>
</comment>